<dbReference type="VEuPathDB" id="PlasmoDB:PVPAM_130009000"/>
<proteinExistence type="predicted"/>
<organism evidence="2 3">
    <name type="scientific">Plasmodium vivax</name>
    <name type="common">malaria parasite P. vivax</name>
    <dbReference type="NCBI Taxonomy" id="5855"/>
    <lineage>
        <taxon>Eukaryota</taxon>
        <taxon>Sar</taxon>
        <taxon>Alveolata</taxon>
        <taxon>Apicomplexa</taxon>
        <taxon>Aconoidasida</taxon>
        <taxon>Haemosporida</taxon>
        <taxon>Plasmodiidae</taxon>
        <taxon>Plasmodium</taxon>
        <taxon>Plasmodium (Plasmodium)</taxon>
    </lineage>
</organism>
<evidence type="ECO:0000313" key="2">
    <source>
        <dbReference type="EMBL" id="CAG9485494.1"/>
    </source>
</evidence>
<name>A0A8S4HHL3_PLAVI</name>
<reference evidence="2" key="1">
    <citation type="submission" date="2021-09" db="EMBL/GenBank/DDBJ databases">
        <authorList>
            <consortium name="Pathogen Informatics"/>
        </authorList>
    </citation>
    <scope>NUCLEOTIDE SEQUENCE</scope>
    <source>
        <strain evidence="2">PvW1</strain>
    </source>
</reference>
<dbReference type="InterPro" id="IPR008780">
    <property type="entry name" value="Plasmodium_Vir"/>
</dbReference>
<feature type="compositionally biased region" description="Basic and acidic residues" evidence="1">
    <location>
        <begin position="260"/>
        <end position="269"/>
    </location>
</feature>
<protein>
    <submittedName>
        <fullName evidence="2">(malaria parasite P. vivax) hypothetical protein</fullName>
    </submittedName>
</protein>
<dbReference type="Proteomes" id="UP000779233">
    <property type="component" value="Unassembled WGS sequence"/>
</dbReference>
<gene>
    <name evidence="2" type="ORF">PVW1_000016800</name>
</gene>
<dbReference type="EMBL" id="CAJZCX010000017">
    <property type="protein sequence ID" value="CAG9485494.1"/>
    <property type="molecule type" value="Genomic_DNA"/>
</dbReference>
<comment type="caution">
    <text evidence="2">The sequence shown here is derived from an EMBL/GenBank/DDBJ whole genome shotgun (WGS) entry which is preliminary data.</text>
</comment>
<feature type="region of interest" description="Disordered" evidence="1">
    <location>
        <begin position="253"/>
        <end position="275"/>
    </location>
</feature>
<evidence type="ECO:0000313" key="3">
    <source>
        <dbReference type="Proteomes" id="UP000779233"/>
    </source>
</evidence>
<evidence type="ECO:0000256" key="1">
    <source>
        <dbReference type="SAM" id="MobiDB-lite"/>
    </source>
</evidence>
<sequence length="354" mass="41439">MSDEYCDNEIELLKSYNIYKYFNDNSTESLDTNKCDELKRKLSKKNNISDFCYKLHRNISGVSARTTGPTKNSEDCEFLNYWLYFTLFKNDLLDNKNNIADSKFIRNLDELWKEADIKSKCDLKKYNMNIKYFKYTKELYDYSKNYDNIYKIKDGTDTNLCRNYYCSYIDNAKKIYKFLENNCSEKSEPYCNIFNEITTNKNPNKLFHEFNCSETYVDESLLEDDNIFELIPQSALNNEGDIDLRLQVPGNLPKDSTGSLHEESADHQLTDSPSNSSVKVGLSSFGMSLVPLFLIYKFTPGGNFLRRIINQKKGTNYNTGEIPSGDWFSISRAHQNDIQENREFNVLYQNMEKK</sequence>
<dbReference type="Pfam" id="PF05795">
    <property type="entry name" value="Plasmodium_Vir"/>
    <property type="match status" value="1"/>
</dbReference>
<accession>A0A8S4HHL3</accession>
<dbReference type="AlphaFoldDB" id="A0A8S4HHL3"/>